<proteinExistence type="predicted"/>
<keyword evidence="2" id="KW-1185">Reference proteome</keyword>
<protein>
    <submittedName>
        <fullName evidence="1">Uncharacterized protein</fullName>
    </submittedName>
</protein>
<evidence type="ECO:0000313" key="2">
    <source>
        <dbReference type="Proteomes" id="UP001419268"/>
    </source>
</evidence>
<dbReference type="EMBL" id="JBBNAG010000012">
    <property type="protein sequence ID" value="KAK9089695.1"/>
    <property type="molecule type" value="Genomic_DNA"/>
</dbReference>
<comment type="caution">
    <text evidence="1">The sequence shown here is derived from an EMBL/GenBank/DDBJ whole genome shotgun (WGS) entry which is preliminary data.</text>
</comment>
<accession>A0AAP0EAL3</accession>
<organism evidence="1 2">
    <name type="scientific">Stephania cephalantha</name>
    <dbReference type="NCBI Taxonomy" id="152367"/>
    <lineage>
        <taxon>Eukaryota</taxon>
        <taxon>Viridiplantae</taxon>
        <taxon>Streptophyta</taxon>
        <taxon>Embryophyta</taxon>
        <taxon>Tracheophyta</taxon>
        <taxon>Spermatophyta</taxon>
        <taxon>Magnoliopsida</taxon>
        <taxon>Ranunculales</taxon>
        <taxon>Menispermaceae</taxon>
        <taxon>Menispermoideae</taxon>
        <taxon>Cissampelideae</taxon>
        <taxon>Stephania</taxon>
    </lineage>
</organism>
<reference evidence="1 2" key="1">
    <citation type="submission" date="2024-01" db="EMBL/GenBank/DDBJ databases">
        <title>Genome assemblies of Stephania.</title>
        <authorList>
            <person name="Yang L."/>
        </authorList>
    </citation>
    <scope>NUCLEOTIDE SEQUENCE [LARGE SCALE GENOMIC DNA]</scope>
    <source>
        <strain evidence="1">JXDWG</strain>
        <tissue evidence="1">Leaf</tissue>
    </source>
</reference>
<dbReference type="Proteomes" id="UP001419268">
    <property type="component" value="Unassembled WGS sequence"/>
</dbReference>
<dbReference type="AlphaFoldDB" id="A0AAP0EAL3"/>
<name>A0AAP0EAL3_9MAGN</name>
<evidence type="ECO:0000313" key="1">
    <source>
        <dbReference type="EMBL" id="KAK9089695.1"/>
    </source>
</evidence>
<sequence length="62" mass="7000">MHRQLGMSTSGVQIRIKHNGNKTMMQNAKIHHFRAPPHLHSIVGVLHDRGSASQDHVRNIES</sequence>
<gene>
    <name evidence="1" type="ORF">Scep_028777</name>
</gene>